<dbReference type="STRING" id="52770.BSZ40_04730"/>
<dbReference type="GO" id="GO:1900079">
    <property type="term" value="P:regulation of arginine biosynthetic process"/>
    <property type="evidence" value="ECO:0007669"/>
    <property type="project" value="UniProtKB-UniRule"/>
</dbReference>
<dbReference type="GO" id="GO:0034618">
    <property type="term" value="F:arginine binding"/>
    <property type="evidence" value="ECO:0007669"/>
    <property type="project" value="InterPro"/>
</dbReference>
<dbReference type="EMBL" id="MQVS01000003">
    <property type="protein sequence ID" value="OKL52208.1"/>
    <property type="molecule type" value="Genomic_DNA"/>
</dbReference>
<dbReference type="GO" id="GO:0005737">
    <property type="term" value="C:cytoplasm"/>
    <property type="evidence" value="ECO:0007669"/>
    <property type="project" value="UniProtKB-SubCell"/>
</dbReference>
<dbReference type="PANTHER" id="PTHR34471">
    <property type="entry name" value="ARGININE REPRESSOR"/>
    <property type="match status" value="1"/>
</dbReference>
<dbReference type="InterPro" id="IPR020900">
    <property type="entry name" value="Arg_repress_DNA-bd"/>
</dbReference>
<evidence type="ECO:0000256" key="3">
    <source>
        <dbReference type="ARBA" id="ARBA00022490"/>
    </source>
</evidence>
<dbReference type="PRINTS" id="PR01467">
    <property type="entry name" value="ARGREPRESSOR"/>
</dbReference>
<dbReference type="SUPFAM" id="SSF55252">
    <property type="entry name" value="C-terminal domain of arginine repressor"/>
    <property type="match status" value="1"/>
</dbReference>
<dbReference type="GO" id="GO:0003700">
    <property type="term" value="F:DNA-binding transcription factor activity"/>
    <property type="evidence" value="ECO:0007669"/>
    <property type="project" value="UniProtKB-UniRule"/>
</dbReference>
<dbReference type="SUPFAM" id="SSF46785">
    <property type="entry name" value="Winged helix' DNA-binding domain"/>
    <property type="match status" value="1"/>
</dbReference>
<protein>
    <recommendedName>
        <fullName evidence="8">Arginine repressor</fullName>
    </recommendedName>
</protein>
<evidence type="ECO:0000259" key="9">
    <source>
        <dbReference type="Pfam" id="PF01316"/>
    </source>
</evidence>
<evidence type="ECO:0000256" key="4">
    <source>
        <dbReference type="ARBA" id="ARBA00022491"/>
    </source>
</evidence>
<evidence type="ECO:0000313" key="12">
    <source>
        <dbReference type="Proteomes" id="UP000185612"/>
    </source>
</evidence>
<dbReference type="Gene3D" id="1.10.10.10">
    <property type="entry name" value="Winged helix-like DNA-binding domain superfamily/Winged helix DNA-binding domain"/>
    <property type="match status" value="1"/>
</dbReference>
<proteinExistence type="inferred from homology"/>
<feature type="domain" description="Arginine repressor C-terminal" evidence="10">
    <location>
        <begin position="91"/>
        <end position="153"/>
    </location>
</feature>
<comment type="pathway">
    <text evidence="8">Amino-acid biosynthesis; L-arginine biosynthesis [regulation].</text>
</comment>
<dbReference type="InterPro" id="IPR036388">
    <property type="entry name" value="WH-like_DNA-bd_sf"/>
</dbReference>
<evidence type="ECO:0000256" key="7">
    <source>
        <dbReference type="ARBA" id="ARBA00023163"/>
    </source>
</evidence>
<evidence type="ECO:0000256" key="1">
    <source>
        <dbReference type="ARBA" id="ARBA00004496"/>
    </source>
</evidence>
<dbReference type="InterPro" id="IPR036390">
    <property type="entry name" value="WH_DNA-bd_sf"/>
</dbReference>
<feature type="domain" description="Arginine repressor DNA-binding" evidence="9">
    <location>
        <begin position="8"/>
        <end position="73"/>
    </location>
</feature>
<dbReference type="GO" id="GO:0006526">
    <property type="term" value="P:L-arginine biosynthetic process"/>
    <property type="evidence" value="ECO:0007669"/>
    <property type="project" value="UniProtKB-UniPathway"/>
</dbReference>
<evidence type="ECO:0000256" key="8">
    <source>
        <dbReference type="HAMAP-Rule" id="MF_00173"/>
    </source>
</evidence>
<dbReference type="InterPro" id="IPR020899">
    <property type="entry name" value="Arg_repress_C"/>
</dbReference>
<keyword evidence="6 8" id="KW-0238">DNA-binding</keyword>
<keyword evidence="3 8" id="KW-0963">Cytoplasm</keyword>
<dbReference type="Gene3D" id="3.30.1360.40">
    <property type="match status" value="1"/>
</dbReference>
<dbReference type="AlphaFoldDB" id="A0A1Q5PX83"/>
<evidence type="ECO:0000256" key="5">
    <source>
        <dbReference type="ARBA" id="ARBA00023015"/>
    </source>
</evidence>
<dbReference type="Pfam" id="PF01316">
    <property type="entry name" value="Arg_repressor"/>
    <property type="match status" value="1"/>
</dbReference>
<dbReference type="UniPathway" id="UPA00068"/>
<dbReference type="PANTHER" id="PTHR34471:SF1">
    <property type="entry name" value="ARGININE REPRESSOR"/>
    <property type="match status" value="1"/>
</dbReference>
<dbReference type="InterPro" id="IPR001669">
    <property type="entry name" value="Arg_repress"/>
</dbReference>
<name>A0A1Q5PX83_9ACTO</name>
<dbReference type="InterPro" id="IPR036251">
    <property type="entry name" value="Arg_repress_C_sf"/>
</dbReference>
<dbReference type="InParanoid" id="A0A1Q5PX83"/>
<dbReference type="Proteomes" id="UP000185612">
    <property type="component" value="Unassembled WGS sequence"/>
</dbReference>
<evidence type="ECO:0000256" key="2">
    <source>
        <dbReference type="ARBA" id="ARBA00008316"/>
    </source>
</evidence>
<keyword evidence="4 8" id="KW-0678">Repressor</keyword>
<keyword evidence="5 8" id="KW-0805">Transcription regulation</keyword>
<dbReference type="GO" id="GO:0051259">
    <property type="term" value="P:protein complex oligomerization"/>
    <property type="evidence" value="ECO:0007669"/>
    <property type="project" value="InterPro"/>
</dbReference>
<keyword evidence="8" id="KW-0028">Amino-acid biosynthesis</keyword>
<evidence type="ECO:0000256" key="6">
    <source>
        <dbReference type="ARBA" id="ARBA00023125"/>
    </source>
</evidence>
<evidence type="ECO:0000313" key="11">
    <source>
        <dbReference type="EMBL" id="OKL52208.1"/>
    </source>
</evidence>
<accession>A0A1Q5PX83</accession>
<comment type="subcellular location">
    <subcellularLocation>
        <location evidence="1 8">Cytoplasm</location>
    </subcellularLocation>
</comment>
<dbReference type="OrthoDB" id="7060358at2"/>
<organism evidence="11 12">
    <name type="scientific">Buchananella hordeovulneris</name>
    <dbReference type="NCBI Taxonomy" id="52770"/>
    <lineage>
        <taxon>Bacteria</taxon>
        <taxon>Bacillati</taxon>
        <taxon>Actinomycetota</taxon>
        <taxon>Actinomycetes</taxon>
        <taxon>Actinomycetales</taxon>
        <taxon>Actinomycetaceae</taxon>
        <taxon>Buchananella</taxon>
    </lineage>
</organism>
<sequence>MSSTARSRTGRHAAITRLIEQGDIASQEQLRAALAAAGIATTQATLSRDLVDLGATKVRTANGRSVYRLPDADAPTPEVPVDSQLARRAADLLATADTVLNQVILRTPPGAAQLLAAALDRHVLPGVLGCVAGDDTVLIVCRGQAEAEETHSLLLRLAGRSA</sequence>
<dbReference type="RefSeq" id="WP_073823771.1">
    <property type="nucleotide sequence ID" value="NZ_MQVS01000003.1"/>
</dbReference>
<keyword evidence="7 8" id="KW-0804">Transcription</keyword>
<comment type="function">
    <text evidence="8">Regulates arginine biosynthesis genes.</text>
</comment>
<reference evidence="12" key="1">
    <citation type="submission" date="2016-12" db="EMBL/GenBank/DDBJ databases">
        <authorList>
            <person name="Meng X."/>
        </authorList>
    </citation>
    <scope>NUCLEOTIDE SEQUENCE [LARGE SCALE GENOMIC DNA]</scope>
    <source>
        <strain evidence="12">DSM 20732</strain>
    </source>
</reference>
<comment type="similarity">
    <text evidence="2 8">Belongs to the ArgR family.</text>
</comment>
<dbReference type="Pfam" id="PF02863">
    <property type="entry name" value="Arg_repressor_C"/>
    <property type="match status" value="1"/>
</dbReference>
<keyword evidence="8" id="KW-0055">Arginine biosynthesis</keyword>
<evidence type="ECO:0000259" key="10">
    <source>
        <dbReference type="Pfam" id="PF02863"/>
    </source>
</evidence>
<dbReference type="FunCoup" id="A0A1Q5PX83">
    <property type="interactions" value="2"/>
</dbReference>
<gene>
    <name evidence="8" type="primary">argR</name>
    <name evidence="11" type="ORF">BSZ40_04730</name>
</gene>
<dbReference type="HAMAP" id="MF_00173">
    <property type="entry name" value="Arg_repressor"/>
    <property type="match status" value="1"/>
</dbReference>
<keyword evidence="12" id="KW-1185">Reference proteome</keyword>
<comment type="caution">
    <text evidence="11">The sequence shown here is derived from an EMBL/GenBank/DDBJ whole genome shotgun (WGS) entry which is preliminary data.</text>
</comment>
<dbReference type="GO" id="GO:0003677">
    <property type="term" value="F:DNA binding"/>
    <property type="evidence" value="ECO:0007669"/>
    <property type="project" value="UniProtKB-KW"/>
</dbReference>